<gene>
    <name evidence="1" type="ORF">GCM10011401_10920</name>
</gene>
<dbReference type="AlphaFoldDB" id="A0A917EP50"/>
<evidence type="ECO:0000313" key="1">
    <source>
        <dbReference type="EMBL" id="GGE65495.1"/>
    </source>
</evidence>
<dbReference type="Proteomes" id="UP000633136">
    <property type="component" value="Unassembled WGS sequence"/>
</dbReference>
<accession>A0A917EP50</accession>
<dbReference type="EMBL" id="BMIS01000004">
    <property type="protein sequence ID" value="GGE65495.1"/>
    <property type="molecule type" value="Genomic_DNA"/>
</dbReference>
<evidence type="ECO:0000313" key="2">
    <source>
        <dbReference type="Proteomes" id="UP000633136"/>
    </source>
</evidence>
<proteinExistence type="predicted"/>
<reference evidence="1" key="1">
    <citation type="journal article" date="2014" name="Int. J. Syst. Evol. Microbiol.">
        <title>Complete genome sequence of Corynebacterium casei LMG S-19264T (=DSM 44701T), isolated from a smear-ripened cheese.</title>
        <authorList>
            <consortium name="US DOE Joint Genome Institute (JGI-PGF)"/>
            <person name="Walter F."/>
            <person name="Albersmeier A."/>
            <person name="Kalinowski J."/>
            <person name="Ruckert C."/>
        </authorList>
    </citation>
    <scope>NUCLEOTIDE SEQUENCE</scope>
    <source>
        <strain evidence="1">CGMCC 1.15388</strain>
    </source>
</reference>
<comment type="caution">
    <text evidence="1">The sequence shown here is derived from an EMBL/GenBank/DDBJ whole genome shotgun (WGS) entry which is preliminary data.</text>
</comment>
<name>A0A917EP50_9MICC</name>
<organism evidence="1 2">
    <name type="scientific">Nesterenkonia cremea</name>
    <dbReference type="NCBI Taxonomy" id="1882340"/>
    <lineage>
        <taxon>Bacteria</taxon>
        <taxon>Bacillati</taxon>
        <taxon>Actinomycetota</taxon>
        <taxon>Actinomycetes</taxon>
        <taxon>Micrococcales</taxon>
        <taxon>Micrococcaceae</taxon>
        <taxon>Nesterenkonia</taxon>
    </lineage>
</organism>
<reference evidence="1" key="2">
    <citation type="submission" date="2020-09" db="EMBL/GenBank/DDBJ databases">
        <authorList>
            <person name="Sun Q."/>
            <person name="Zhou Y."/>
        </authorList>
    </citation>
    <scope>NUCLEOTIDE SEQUENCE</scope>
    <source>
        <strain evidence="1">CGMCC 1.15388</strain>
    </source>
</reference>
<dbReference type="RefSeq" id="WP_188683510.1">
    <property type="nucleotide sequence ID" value="NZ_BMIS01000004.1"/>
</dbReference>
<keyword evidence="2" id="KW-1185">Reference proteome</keyword>
<protein>
    <submittedName>
        <fullName evidence="1">Uncharacterized protein</fullName>
    </submittedName>
</protein>
<sequence>MKDLFRSPFPWLLLTAVASSLAFADRWPYVAVLLTALTAAVCGAGIHRSQQKPARA</sequence>